<feature type="non-terminal residue" evidence="1">
    <location>
        <position position="56"/>
    </location>
</feature>
<gene>
    <name evidence="1" type="ORF">LTSEMON_2243</name>
</gene>
<sequence>MSTDSPKLKKKVISGGIHRRVRIKWKSDGSRGIPVSRSYRQSPVAALPLRFSPLRL</sequence>
<dbReference type="Proteomes" id="UP000003221">
    <property type="component" value="Unassembled WGS sequence"/>
</dbReference>
<accession>G5Q2Q9</accession>
<reference evidence="1 2" key="1">
    <citation type="journal article" date="2011" name="BMC Genomics">
        <title>Genome sequencing reveals diversification of virulence factor content and possible host adaptation in distinct subpopulations of Salmonella enterica.</title>
        <authorList>
            <person name="den Bakker H.C."/>
            <person name="Moreno Switt A.I."/>
            <person name="Govoni G."/>
            <person name="Cummings C.A."/>
            <person name="Ranieri M.L."/>
            <person name="Degoricija L."/>
            <person name="Hoelzer K."/>
            <person name="Rodriguez-Rivera L.D."/>
            <person name="Brown S."/>
            <person name="Bolchacova E."/>
            <person name="Furtado M.R."/>
            <person name="Wiedmann M."/>
        </authorList>
    </citation>
    <scope>NUCLEOTIDE SEQUENCE [LARGE SCALE GENOMIC DNA]</scope>
    <source>
        <strain evidence="1 2">S5-403</strain>
    </source>
</reference>
<evidence type="ECO:0000313" key="1">
    <source>
        <dbReference type="EMBL" id="EHC79281.1"/>
    </source>
</evidence>
<dbReference type="AlphaFoldDB" id="G5Q2Q9"/>
<evidence type="ECO:0000313" key="2">
    <source>
        <dbReference type="Proteomes" id="UP000003221"/>
    </source>
</evidence>
<protein>
    <submittedName>
        <fullName evidence="1">Uncharacterized protein</fullName>
    </submittedName>
</protein>
<comment type="caution">
    <text evidence="1">The sequence shown here is derived from an EMBL/GenBank/DDBJ whole genome shotgun (WGS) entry which is preliminary data.</text>
</comment>
<dbReference type="EMBL" id="AFCS01000548">
    <property type="protein sequence ID" value="EHC79281.1"/>
    <property type="molecule type" value="Genomic_DNA"/>
</dbReference>
<proteinExistence type="predicted"/>
<organism evidence="1 2">
    <name type="scientific">Salmonella enterica subsp. enterica serovar Montevideo str. S5-403</name>
    <dbReference type="NCBI Taxonomy" id="913242"/>
    <lineage>
        <taxon>Bacteria</taxon>
        <taxon>Pseudomonadati</taxon>
        <taxon>Pseudomonadota</taxon>
        <taxon>Gammaproteobacteria</taxon>
        <taxon>Enterobacterales</taxon>
        <taxon>Enterobacteriaceae</taxon>
        <taxon>Salmonella</taxon>
    </lineage>
</organism>
<name>G5Q2Q9_SALMO</name>